<dbReference type="Pfam" id="PF11662">
    <property type="entry name" value="DUF3263"/>
    <property type="match status" value="1"/>
</dbReference>
<proteinExistence type="predicted"/>
<sequence>MLKTFPRPSRMIDACRCQTRVLPSFGMDRVDADDLETVDEPVGADEPDEVDELDEVDETVDGDDIVDDDFRTFHVPDQRTAPDIETVLDVEAEPDIEAELDVEAAAAVEAAPAAHNALTERECQVLAFERRWWKHAGSKEQAIRDQFGMSSTRYYQVLNLLLDNPAALEHDPVLVKRLRRLRAARTRARSGGRVA</sequence>
<protein>
    <recommendedName>
        <fullName evidence="3">DUF3263 domain-containing protein</fullName>
    </recommendedName>
</protein>
<keyword evidence="2" id="KW-1185">Reference proteome</keyword>
<evidence type="ECO:0008006" key="3">
    <source>
        <dbReference type="Google" id="ProtNLM"/>
    </source>
</evidence>
<dbReference type="InterPro" id="IPR021678">
    <property type="entry name" value="DUF3263"/>
</dbReference>
<organism evidence="1 2">
    <name type="scientific">Rugosimonospora africana</name>
    <dbReference type="NCBI Taxonomy" id="556532"/>
    <lineage>
        <taxon>Bacteria</taxon>
        <taxon>Bacillati</taxon>
        <taxon>Actinomycetota</taxon>
        <taxon>Actinomycetes</taxon>
        <taxon>Micromonosporales</taxon>
        <taxon>Micromonosporaceae</taxon>
        <taxon>Rugosimonospora</taxon>
    </lineage>
</organism>
<dbReference type="AlphaFoldDB" id="A0A8J3QWV2"/>
<dbReference type="EMBL" id="BONZ01000056">
    <property type="protein sequence ID" value="GIH17572.1"/>
    <property type="molecule type" value="Genomic_DNA"/>
</dbReference>
<gene>
    <name evidence="1" type="ORF">Raf01_57440</name>
</gene>
<comment type="caution">
    <text evidence="1">The sequence shown here is derived from an EMBL/GenBank/DDBJ whole genome shotgun (WGS) entry which is preliminary data.</text>
</comment>
<reference evidence="1" key="1">
    <citation type="submission" date="2021-01" db="EMBL/GenBank/DDBJ databases">
        <title>Whole genome shotgun sequence of Rugosimonospora africana NBRC 104875.</title>
        <authorList>
            <person name="Komaki H."/>
            <person name="Tamura T."/>
        </authorList>
    </citation>
    <scope>NUCLEOTIDE SEQUENCE</scope>
    <source>
        <strain evidence="1">NBRC 104875</strain>
    </source>
</reference>
<dbReference type="Proteomes" id="UP000642748">
    <property type="component" value="Unassembled WGS sequence"/>
</dbReference>
<name>A0A8J3QWV2_9ACTN</name>
<accession>A0A8J3QWV2</accession>
<evidence type="ECO:0000313" key="2">
    <source>
        <dbReference type="Proteomes" id="UP000642748"/>
    </source>
</evidence>
<evidence type="ECO:0000313" key="1">
    <source>
        <dbReference type="EMBL" id="GIH17572.1"/>
    </source>
</evidence>